<gene>
    <name evidence="3" type="ORF">Cflav_PD3786</name>
</gene>
<evidence type="ECO:0000256" key="1">
    <source>
        <dbReference type="SAM" id="MobiDB-lite"/>
    </source>
</evidence>
<feature type="transmembrane region" description="Helical" evidence="2">
    <location>
        <begin position="178"/>
        <end position="202"/>
    </location>
</feature>
<comment type="caution">
    <text evidence="3">The sequence shown here is derived from an EMBL/GenBank/DDBJ whole genome shotgun (WGS) entry which is preliminary data.</text>
</comment>
<feature type="transmembrane region" description="Helical" evidence="2">
    <location>
        <begin position="321"/>
        <end position="341"/>
    </location>
</feature>
<sequence length="384" mass="41292">MPESTVSKDSQPKLEFRSPETGKLQVVASGDWKSGEVFPDVGGVSNKLDVDESIRALSFDVSKVTSWSSGLIGLVMRCRELAMERKIAFDQSGLPQSVQRLIVLALAVPEKKDARSLQTRPGIFEKIGLGVLGLRRSGEETLKFIGDCTIAFLALAKRKARYRWTEVWLIMQQCGPDALPIVALINFLVGAILAFVGAVQLSKFGAAIYVADLVGIATMREMGVIMMAVIMCGRTGAAFAAQLGTMKVNQEIDAYKTLGISPIEFLVMPRIMCLWLMFPVLCIFADLMAIVGGGVVALAMLNFSFAEYWQETVAAVTLTHFFIGIVKSFVFGVLVAMTSCLRGIQCGNDAAAVGLATTSAVVTGITVIVIADAIFAVILNVFGI</sequence>
<keyword evidence="4" id="KW-1185">Reference proteome</keyword>
<dbReference type="AlphaFoldDB" id="B9XGL8"/>
<dbReference type="OrthoDB" id="9805022at2"/>
<keyword evidence="2" id="KW-0812">Transmembrane</keyword>
<dbReference type="InterPro" id="IPR030802">
    <property type="entry name" value="Permease_MalE"/>
</dbReference>
<evidence type="ECO:0000313" key="4">
    <source>
        <dbReference type="Proteomes" id="UP000003688"/>
    </source>
</evidence>
<evidence type="ECO:0000313" key="3">
    <source>
        <dbReference type="EMBL" id="EEF61069.1"/>
    </source>
</evidence>
<dbReference type="Pfam" id="PF02405">
    <property type="entry name" value="MlaE"/>
    <property type="match status" value="1"/>
</dbReference>
<reference evidence="3 4" key="1">
    <citation type="journal article" date="2011" name="J. Bacteriol.">
        <title>Genome sequence of 'Pedosphaera parvula' Ellin514, an aerobic Verrucomicrobial isolate from pasture soil.</title>
        <authorList>
            <person name="Kant R."/>
            <person name="van Passel M.W."/>
            <person name="Sangwan P."/>
            <person name="Palva A."/>
            <person name="Lucas S."/>
            <person name="Copeland A."/>
            <person name="Lapidus A."/>
            <person name="Glavina Del Rio T."/>
            <person name="Dalin E."/>
            <person name="Tice H."/>
            <person name="Bruce D."/>
            <person name="Goodwin L."/>
            <person name="Pitluck S."/>
            <person name="Chertkov O."/>
            <person name="Larimer F.W."/>
            <person name="Land M.L."/>
            <person name="Hauser L."/>
            <person name="Brettin T.S."/>
            <person name="Detter J.C."/>
            <person name="Han S."/>
            <person name="de Vos W.M."/>
            <person name="Janssen P.H."/>
            <person name="Smidt H."/>
        </authorList>
    </citation>
    <scope>NUCLEOTIDE SEQUENCE [LARGE SCALE GENOMIC DNA]</scope>
    <source>
        <strain evidence="3 4">Ellin514</strain>
    </source>
</reference>
<keyword evidence="2" id="KW-1133">Transmembrane helix</keyword>
<dbReference type="STRING" id="320771.Cflav_PD3786"/>
<accession>B9XGL8</accession>
<dbReference type="GO" id="GO:0005548">
    <property type="term" value="F:phospholipid transporter activity"/>
    <property type="evidence" value="ECO:0007669"/>
    <property type="project" value="TreeGrafter"/>
</dbReference>
<dbReference type="GO" id="GO:0043190">
    <property type="term" value="C:ATP-binding cassette (ABC) transporter complex"/>
    <property type="evidence" value="ECO:0007669"/>
    <property type="project" value="InterPro"/>
</dbReference>
<evidence type="ECO:0000256" key="2">
    <source>
        <dbReference type="SAM" id="Phobius"/>
    </source>
</evidence>
<protein>
    <recommendedName>
        <fullName evidence="5">STAS domain-containing protein</fullName>
    </recommendedName>
</protein>
<dbReference type="EMBL" id="ABOX02000012">
    <property type="protein sequence ID" value="EEF61069.1"/>
    <property type="molecule type" value="Genomic_DNA"/>
</dbReference>
<dbReference type="PANTHER" id="PTHR30188:SF3">
    <property type="entry name" value="ABC TRANSPORTER PERMEASE"/>
    <property type="match status" value="1"/>
</dbReference>
<feature type="region of interest" description="Disordered" evidence="1">
    <location>
        <begin position="1"/>
        <end position="20"/>
    </location>
</feature>
<evidence type="ECO:0008006" key="5">
    <source>
        <dbReference type="Google" id="ProtNLM"/>
    </source>
</evidence>
<feature type="compositionally biased region" description="Basic and acidic residues" evidence="1">
    <location>
        <begin position="10"/>
        <end position="20"/>
    </location>
</feature>
<keyword evidence="2" id="KW-0472">Membrane</keyword>
<feature type="transmembrane region" description="Helical" evidence="2">
    <location>
        <begin position="222"/>
        <end position="241"/>
    </location>
</feature>
<dbReference type="Proteomes" id="UP000003688">
    <property type="component" value="Unassembled WGS sequence"/>
</dbReference>
<dbReference type="PANTHER" id="PTHR30188">
    <property type="entry name" value="ABC TRANSPORTER PERMEASE PROTEIN-RELATED"/>
    <property type="match status" value="1"/>
</dbReference>
<proteinExistence type="predicted"/>
<feature type="transmembrane region" description="Helical" evidence="2">
    <location>
        <begin position="353"/>
        <end position="382"/>
    </location>
</feature>
<organism evidence="3 4">
    <name type="scientific">Pedosphaera parvula (strain Ellin514)</name>
    <dbReference type="NCBI Taxonomy" id="320771"/>
    <lineage>
        <taxon>Bacteria</taxon>
        <taxon>Pseudomonadati</taxon>
        <taxon>Verrucomicrobiota</taxon>
        <taxon>Pedosphaerae</taxon>
        <taxon>Pedosphaerales</taxon>
        <taxon>Pedosphaeraceae</taxon>
        <taxon>Pedosphaera</taxon>
    </lineage>
</organism>
<feature type="transmembrane region" description="Helical" evidence="2">
    <location>
        <begin position="274"/>
        <end position="301"/>
    </location>
</feature>
<name>B9XGL8_PEDPL</name>